<reference evidence="2 3" key="1">
    <citation type="submission" date="2017-06" db="EMBL/GenBank/DDBJ databases">
        <title>Genome sequencing of cyanobaciteial culture collection at National Institute for Environmental Studies (NIES).</title>
        <authorList>
            <person name="Hirose Y."/>
            <person name="Shimura Y."/>
            <person name="Fujisawa T."/>
            <person name="Nakamura Y."/>
            <person name="Kawachi M."/>
        </authorList>
    </citation>
    <scope>NUCLEOTIDE SEQUENCE [LARGE SCALE GENOMIC DNA]</scope>
    <source>
        <strain evidence="2 3">NIES-2135</strain>
    </source>
</reference>
<dbReference type="Proteomes" id="UP000217895">
    <property type="component" value="Chromosome"/>
</dbReference>
<protein>
    <recommendedName>
        <fullName evidence="4">Filamentous hemagglutinin outer membrane protein</fullName>
    </recommendedName>
</protein>
<organism evidence="2 3">
    <name type="scientific">Leptolyngbya boryana NIES-2135</name>
    <dbReference type="NCBI Taxonomy" id="1973484"/>
    <lineage>
        <taxon>Bacteria</taxon>
        <taxon>Bacillati</taxon>
        <taxon>Cyanobacteriota</taxon>
        <taxon>Cyanophyceae</taxon>
        <taxon>Leptolyngbyales</taxon>
        <taxon>Leptolyngbyaceae</taxon>
        <taxon>Leptolyngbya group</taxon>
        <taxon>Leptolyngbya</taxon>
    </lineage>
</organism>
<dbReference type="EMBL" id="AP018203">
    <property type="protein sequence ID" value="BAY57075.1"/>
    <property type="molecule type" value="Genomic_DNA"/>
</dbReference>
<dbReference type="AlphaFoldDB" id="A0A1Z4JK21"/>
<evidence type="ECO:0000313" key="3">
    <source>
        <dbReference type="Proteomes" id="UP000217895"/>
    </source>
</evidence>
<keyword evidence="3" id="KW-1185">Reference proteome</keyword>
<evidence type="ECO:0000313" key="2">
    <source>
        <dbReference type="EMBL" id="BAY57075.1"/>
    </source>
</evidence>
<sequence>MSVKSIKLGVIALLTSVCGFATAPAFAQNAASVVQTSDQSTTQVGSGNVSVQGNVQTGVVTQNGSPYYGIQCFAAPCPTAGINGASVIQSNDQNATQIGHGNTSIQGNSATANVFQGSAPYYPYYPSNPTNINGAMVYQGNVQNAGQYGYGNTSAQGNAATAVVGQH</sequence>
<keyword evidence="1" id="KW-0732">Signal</keyword>
<gene>
    <name evidence="2" type="ORF">NIES2135_39390</name>
</gene>
<feature type="signal peptide" evidence="1">
    <location>
        <begin position="1"/>
        <end position="27"/>
    </location>
</feature>
<name>A0A1Z4JK21_LEPBY</name>
<proteinExistence type="predicted"/>
<evidence type="ECO:0008006" key="4">
    <source>
        <dbReference type="Google" id="ProtNLM"/>
    </source>
</evidence>
<feature type="chain" id="PRO_5011120420" description="Filamentous hemagglutinin outer membrane protein" evidence="1">
    <location>
        <begin position="28"/>
        <end position="167"/>
    </location>
</feature>
<evidence type="ECO:0000256" key="1">
    <source>
        <dbReference type="SAM" id="SignalP"/>
    </source>
</evidence>
<accession>A0A1Z4JK21</accession>